<accession>A0A1G9S0U1</accession>
<dbReference type="OrthoDB" id="979732at2"/>
<reference evidence="1 2" key="1">
    <citation type="submission" date="2016-10" db="EMBL/GenBank/DDBJ databases">
        <authorList>
            <person name="de Groot N.N."/>
        </authorList>
    </citation>
    <scope>NUCLEOTIDE SEQUENCE [LARGE SCALE GENOMIC DNA]</scope>
    <source>
        <strain evidence="1 2">DSM 19886</strain>
    </source>
</reference>
<gene>
    <name evidence="1" type="ORF">SAMN04488514_10759</name>
</gene>
<evidence type="ECO:0000313" key="2">
    <source>
        <dbReference type="Proteomes" id="UP000199440"/>
    </source>
</evidence>
<dbReference type="EMBL" id="FNGV01000007">
    <property type="protein sequence ID" value="SDM29086.1"/>
    <property type="molecule type" value="Genomic_DNA"/>
</dbReference>
<sequence length="134" mass="15906">MKPKERIVNELYQSLGKLFYAIAMADKNVRPIEVEELNKNVHTFWLSIDEVEDEYGTDAAHQIAIVFDWLQQENKEGQQYFDEFVDFYKEHPQKFNDEIKKLIMKTAYDIALSFWGANKSELILLTKLRMLLKI</sequence>
<dbReference type="STRING" id="192904.SAMN04488514_10759"/>
<keyword evidence="2" id="KW-1185">Reference proteome</keyword>
<evidence type="ECO:0000313" key="1">
    <source>
        <dbReference type="EMBL" id="SDM29086.1"/>
    </source>
</evidence>
<proteinExistence type="predicted"/>
<dbReference type="RefSeq" id="WP_089891158.1">
    <property type="nucleotide sequence ID" value="NZ_FNGV01000007.1"/>
</dbReference>
<dbReference type="SUPFAM" id="SSF158682">
    <property type="entry name" value="TerB-like"/>
    <property type="match status" value="1"/>
</dbReference>
<organism evidence="1 2">
    <name type="scientific">Kriegella aquimaris</name>
    <dbReference type="NCBI Taxonomy" id="192904"/>
    <lineage>
        <taxon>Bacteria</taxon>
        <taxon>Pseudomonadati</taxon>
        <taxon>Bacteroidota</taxon>
        <taxon>Flavobacteriia</taxon>
        <taxon>Flavobacteriales</taxon>
        <taxon>Flavobacteriaceae</taxon>
        <taxon>Kriegella</taxon>
    </lineage>
</organism>
<name>A0A1G9S0U1_9FLAO</name>
<dbReference type="Gene3D" id="1.10.3680.10">
    <property type="entry name" value="TerB-like"/>
    <property type="match status" value="1"/>
</dbReference>
<protein>
    <submittedName>
        <fullName evidence="1">Uncharacterized protein</fullName>
    </submittedName>
</protein>
<dbReference type="Proteomes" id="UP000199440">
    <property type="component" value="Unassembled WGS sequence"/>
</dbReference>
<dbReference type="AlphaFoldDB" id="A0A1G9S0U1"/>
<dbReference type="InterPro" id="IPR029024">
    <property type="entry name" value="TerB-like"/>
</dbReference>